<dbReference type="Pfam" id="PF11992">
    <property type="entry name" value="TgpA_N"/>
    <property type="match status" value="1"/>
</dbReference>
<evidence type="ECO:0000259" key="3">
    <source>
        <dbReference type="SMART" id="SM00460"/>
    </source>
</evidence>
<dbReference type="PANTHER" id="PTHR42736">
    <property type="entry name" value="PROTEIN-GLUTAMINE GAMMA-GLUTAMYLTRANSFERASE"/>
    <property type="match status" value="1"/>
</dbReference>
<sequence>MKPGLALPSLAAVAVVCTLPALSPLLSGTEWWIAPTTVVVAVVVSGAVHRASPLTQALLPLTQAVVTACAITAMFTSSHALAGFVPTPESVEALLSLIDDGRARMEGEPAPLAPRAEVSVILTIAFGLVAIVTDFLAVTVRAPALTALPLAGPLLAPLAVAEHGIDPLRVGLAAAGYLALLAVDTFGRATDWGPRRGPAFGVTVILGATRHALVATGVSATALALALLVPLATPHLSSSAIHDLAEGVRLGGQTVTTTHPMVSLRRDLSSPSDREVLEYRTSASQPGYLRTYVLDEFDGESWTMSSLTTSPDNRVTSTSPLPPAPGNQTGERVTTEITLADRARVTDFLPAPYAPREIEVAGDWFADPDSLMIFSTRGTTRETNYVVTSERPDPAPGEVADTPSGGAGVDDRFLDVPDDTSPSVAETTSSVIADSDTPHERAVALQEWFTSDGRFEYDLRPPPIPDGADPLSHFLLESRVGFCEQFAAAMTVMARQAGIPARVAVGYTSGEHVSGDTWRVTESDAHAWPELYFEGQGWLRFEPTPSSAEGQGSATVPEYTAPARPDGAAPDETPGTGDAAGEPPPEGSPTPEASEESEPDVTDGADDAGDSGSDGTGGTRSSVAWPLALVILALLSAPALVRAAVRRARLAVVSASVSAAPDRARAAFTELRDDLVDMGLPRDPAESPRALADRLAADHELDGAALEALWRVALAEESARYAPVPQVGRTLAADLATVRAGLRTSLPRPRRILAVLAPRSLLRLPRPPQRHTSGGTTR</sequence>
<feature type="domain" description="Transglutaminase-like" evidence="3">
    <location>
        <begin position="475"/>
        <end position="545"/>
    </location>
</feature>
<comment type="caution">
    <text evidence="4">The sequence shown here is derived from an EMBL/GenBank/DDBJ whole genome shotgun (WGS) entry which is preliminary data.</text>
</comment>
<feature type="compositionally biased region" description="Polar residues" evidence="1">
    <location>
        <begin position="544"/>
        <end position="554"/>
    </location>
</feature>
<dbReference type="InterPro" id="IPR038765">
    <property type="entry name" value="Papain-like_cys_pep_sf"/>
</dbReference>
<protein>
    <submittedName>
        <fullName evidence="4">Transglutaminase domain-containing protein</fullName>
    </submittedName>
</protein>
<gene>
    <name evidence="4" type="ORF">EFW17_04305</name>
</gene>
<feature type="region of interest" description="Disordered" evidence="1">
    <location>
        <begin position="303"/>
        <end position="331"/>
    </location>
</feature>
<keyword evidence="2" id="KW-0472">Membrane</keyword>
<feature type="region of interest" description="Disordered" evidence="1">
    <location>
        <begin position="542"/>
        <end position="620"/>
    </location>
</feature>
<dbReference type="Pfam" id="PF01841">
    <property type="entry name" value="Transglut_core"/>
    <property type="match status" value="1"/>
</dbReference>
<name>A0A3N0EF06_9ACTN</name>
<feature type="transmembrane region" description="Helical" evidence="2">
    <location>
        <begin position="31"/>
        <end position="49"/>
    </location>
</feature>
<evidence type="ECO:0000256" key="2">
    <source>
        <dbReference type="SAM" id="Phobius"/>
    </source>
</evidence>
<dbReference type="AlphaFoldDB" id="A0A3N0EF06"/>
<dbReference type="PANTHER" id="PTHR42736:SF1">
    <property type="entry name" value="PROTEIN-GLUTAMINE GAMMA-GLUTAMYLTRANSFERASE"/>
    <property type="match status" value="1"/>
</dbReference>
<keyword evidence="5" id="KW-1185">Reference proteome</keyword>
<dbReference type="OrthoDB" id="9804023at2"/>
<dbReference type="RefSeq" id="WP_123199958.1">
    <property type="nucleotide sequence ID" value="NZ_RJMB01000003.1"/>
</dbReference>
<organism evidence="4 5">
    <name type="scientific">Halostreptopolyspora alba</name>
    <dbReference type="NCBI Taxonomy" id="2487137"/>
    <lineage>
        <taxon>Bacteria</taxon>
        <taxon>Bacillati</taxon>
        <taxon>Actinomycetota</taxon>
        <taxon>Actinomycetes</taxon>
        <taxon>Streptosporangiales</taxon>
        <taxon>Nocardiopsidaceae</taxon>
        <taxon>Halostreptopolyspora</taxon>
    </lineage>
</organism>
<keyword evidence="2" id="KW-1133">Transmembrane helix</keyword>
<feature type="transmembrane region" description="Helical" evidence="2">
    <location>
        <begin position="623"/>
        <end position="641"/>
    </location>
</feature>
<feature type="region of interest" description="Disordered" evidence="1">
    <location>
        <begin position="388"/>
        <end position="408"/>
    </location>
</feature>
<feature type="transmembrane region" description="Helical" evidence="2">
    <location>
        <begin position="118"/>
        <end position="137"/>
    </location>
</feature>
<accession>A0A3N0EF06</accession>
<reference evidence="4 5" key="1">
    <citation type="submission" date="2018-11" db="EMBL/GenBank/DDBJ databases">
        <title>The genome draft of YIM 96095.</title>
        <authorList>
            <person name="Tang S.-K."/>
            <person name="Chunyu W.-X."/>
            <person name="Feng Y.-Z."/>
        </authorList>
    </citation>
    <scope>NUCLEOTIDE SEQUENCE [LARGE SCALE GENOMIC DNA]</scope>
    <source>
        <strain evidence="4 5">YIM 96095</strain>
    </source>
</reference>
<dbReference type="Gene3D" id="3.10.620.30">
    <property type="match status" value="1"/>
</dbReference>
<dbReference type="EMBL" id="RJMB01000003">
    <property type="protein sequence ID" value="RNL86433.1"/>
    <property type="molecule type" value="Genomic_DNA"/>
</dbReference>
<keyword evidence="2" id="KW-0812">Transmembrane</keyword>
<dbReference type="Proteomes" id="UP000269198">
    <property type="component" value="Unassembled WGS sequence"/>
</dbReference>
<feature type="compositionally biased region" description="Polar residues" evidence="1">
    <location>
        <begin position="303"/>
        <end position="319"/>
    </location>
</feature>
<dbReference type="InterPro" id="IPR002931">
    <property type="entry name" value="Transglutaminase-like"/>
</dbReference>
<feature type="compositionally biased region" description="Acidic residues" evidence="1">
    <location>
        <begin position="593"/>
        <end position="609"/>
    </location>
</feature>
<dbReference type="SUPFAM" id="SSF54001">
    <property type="entry name" value="Cysteine proteinases"/>
    <property type="match status" value="1"/>
</dbReference>
<evidence type="ECO:0000313" key="4">
    <source>
        <dbReference type="EMBL" id="RNL86433.1"/>
    </source>
</evidence>
<dbReference type="InterPro" id="IPR052901">
    <property type="entry name" value="Bact_TGase-like"/>
</dbReference>
<proteinExistence type="predicted"/>
<evidence type="ECO:0000256" key="1">
    <source>
        <dbReference type="SAM" id="MobiDB-lite"/>
    </source>
</evidence>
<dbReference type="SMART" id="SM00460">
    <property type="entry name" value="TGc"/>
    <property type="match status" value="1"/>
</dbReference>
<dbReference type="InterPro" id="IPR021878">
    <property type="entry name" value="TgpA_N"/>
</dbReference>
<evidence type="ECO:0000313" key="5">
    <source>
        <dbReference type="Proteomes" id="UP000269198"/>
    </source>
</evidence>